<evidence type="ECO:0000256" key="1">
    <source>
        <dbReference type="SAM" id="MobiDB-lite"/>
    </source>
</evidence>
<protein>
    <submittedName>
        <fullName evidence="2">2867_t:CDS:1</fullName>
    </submittedName>
</protein>
<dbReference type="GO" id="GO:0007129">
    <property type="term" value="P:homologous chromosome pairing at meiosis"/>
    <property type="evidence" value="ECO:0007669"/>
    <property type="project" value="TreeGrafter"/>
</dbReference>
<feature type="region of interest" description="Disordered" evidence="1">
    <location>
        <begin position="297"/>
        <end position="351"/>
    </location>
</feature>
<dbReference type="InterPro" id="IPR028065">
    <property type="entry name" value="TERB2"/>
</dbReference>
<dbReference type="EMBL" id="CAJVPJ010000116">
    <property type="protein sequence ID" value="CAG8480605.1"/>
    <property type="molecule type" value="Genomic_DNA"/>
</dbReference>
<dbReference type="Proteomes" id="UP000789572">
    <property type="component" value="Unassembled WGS sequence"/>
</dbReference>
<evidence type="ECO:0000313" key="3">
    <source>
        <dbReference type="Proteomes" id="UP000789572"/>
    </source>
</evidence>
<dbReference type="OrthoDB" id="5278943at2759"/>
<organism evidence="2 3">
    <name type="scientific">Paraglomus occultum</name>
    <dbReference type="NCBI Taxonomy" id="144539"/>
    <lineage>
        <taxon>Eukaryota</taxon>
        <taxon>Fungi</taxon>
        <taxon>Fungi incertae sedis</taxon>
        <taxon>Mucoromycota</taxon>
        <taxon>Glomeromycotina</taxon>
        <taxon>Glomeromycetes</taxon>
        <taxon>Paraglomerales</taxon>
        <taxon>Paraglomeraceae</taxon>
        <taxon>Paraglomus</taxon>
    </lineage>
</organism>
<feature type="compositionally biased region" description="Low complexity" evidence="1">
    <location>
        <begin position="97"/>
        <end position="116"/>
    </location>
</feature>
<dbReference type="GO" id="GO:0005637">
    <property type="term" value="C:nuclear inner membrane"/>
    <property type="evidence" value="ECO:0007669"/>
    <property type="project" value="TreeGrafter"/>
</dbReference>
<feature type="compositionally biased region" description="Polar residues" evidence="1">
    <location>
        <begin position="122"/>
        <end position="132"/>
    </location>
</feature>
<accession>A0A9N8ZCM2</accession>
<dbReference type="PANTHER" id="PTHR35345">
    <property type="entry name" value="TELOMERE REPEATS-BINDING BOUQUET FORMATION PROTEIN 2"/>
    <property type="match status" value="1"/>
</dbReference>
<feature type="region of interest" description="Disordered" evidence="1">
    <location>
        <begin position="212"/>
        <end position="257"/>
    </location>
</feature>
<comment type="caution">
    <text evidence="2">The sequence shown here is derived from an EMBL/GenBank/DDBJ whole genome shotgun (WGS) entry which is preliminary data.</text>
</comment>
<feature type="compositionally biased region" description="Pro residues" evidence="1">
    <location>
        <begin position="220"/>
        <end position="230"/>
    </location>
</feature>
<dbReference type="GO" id="GO:0070197">
    <property type="term" value="P:meiotic attachment of telomere to nuclear envelope"/>
    <property type="evidence" value="ECO:0007669"/>
    <property type="project" value="TreeGrafter"/>
</dbReference>
<dbReference type="PANTHER" id="PTHR35345:SF1">
    <property type="entry name" value="TELOMERE REPEATS-BINDING BOUQUET FORMATION PROTEIN 2"/>
    <property type="match status" value="1"/>
</dbReference>
<evidence type="ECO:0000313" key="2">
    <source>
        <dbReference type="EMBL" id="CAG8480605.1"/>
    </source>
</evidence>
<gene>
    <name evidence="2" type="ORF">POCULU_LOCUS1523</name>
</gene>
<feature type="region of interest" description="Disordered" evidence="1">
    <location>
        <begin position="97"/>
        <end position="134"/>
    </location>
</feature>
<proteinExistence type="predicted"/>
<keyword evidence="3" id="KW-1185">Reference proteome</keyword>
<sequence>MFASWTAWFAPKVDKQARELWVHHGGKHDIHPSRCNLFFSNDKNEPETRRLLQQETVVIYHPSWITDCHNRGRKVHLGPFVLPDFDIPIRRRIQAHVSLPNSPNSPPVLTSTSSSPTPAPTYTRNNSSTSGRYSLPMNVTLERLASLSYVDDLDPEYGIPRQRARKVRSSDVSFMDFSSINGSASASVIENEEVIDDMDANATESKLPEYFYRQDGWNNGPPPSPTPPQPTSRASRSPLRKKRRLDSPEVFRRDECEHERVSAVENLNFGNSIGNAMDNEQETVNCNVENHVEEIINEGHEDDVIEDQRNSRSKRATPTRSESLHPMPYPNSPTPSRFHTPPTPTPQPSTISANQLKQRATVLLMALNPSRTSIFEAVEILRPGFVEPIAFHEKSYITRKCRPLPANNATTLAEAVRILDTENPIEFLRGEEDLQLDEADFKILRDDEIAGREIEDPVIHKLEDTNEALMQCVKELRLGLKNLGGLAPDSNEAVRCEFISPILHASVNLLEGLILAPQFEVVGDETTGRVDYTVKKLLDSLREEIMCITESKPHQVAIGFYFRLRARVKRISGNVRHFRLIRLHVWDCNYSEKDYLISFKKSALDNEDEFRRNVKRLMEVIVGLLEDRAGAVNEEPLAKKRRVGNIFNK</sequence>
<dbReference type="AlphaFoldDB" id="A0A9N8ZCM2"/>
<name>A0A9N8ZCM2_9GLOM</name>
<reference evidence="2" key="1">
    <citation type="submission" date="2021-06" db="EMBL/GenBank/DDBJ databases">
        <authorList>
            <person name="Kallberg Y."/>
            <person name="Tangrot J."/>
            <person name="Rosling A."/>
        </authorList>
    </citation>
    <scope>NUCLEOTIDE SEQUENCE</scope>
    <source>
        <strain evidence="2">IA702</strain>
    </source>
</reference>
<feature type="compositionally biased region" description="Basic and acidic residues" evidence="1">
    <location>
        <begin position="245"/>
        <end position="257"/>
    </location>
</feature>
<dbReference type="Pfam" id="PF15101">
    <property type="entry name" value="TERB2"/>
    <property type="match status" value="1"/>
</dbReference>